<feature type="transmembrane region" description="Helical" evidence="1">
    <location>
        <begin position="187"/>
        <end position="206"/>
    </location>
</feature>
<keyword evidence="1" id="KW-0472">Membrane</keyword>
<keyword evidence="3" id="KW-1185">Reference proteome</keyword>
<feature type="transmembrane region" description="Helical" evidence="1">
    <location>
        <begin position="162"/>
        <end position="181"/>
    </location>
</feature>
<evidence type="ECO:0000313" key="2">
    <source>
        <dbReference type="EMBL" id="KAF2239101.1"/>
    </source>
</evidence>
<keyword evidence="1" id="KW-0812">Transmembrane</keyword>
<evidence type="ECO:0000313" key="3">
    <source>
        <dbReference type="Proteomes" id="UP000800092"/>
    </source>
</evidence>
<protein>
    <submittedName>
        <fullName evidence="2">Uncharacterized protein</fullName>
    </submittedName>
</protein>
<dbReference type="Proteomes" id="UP000800092">
    <property type="component" value="Unassembled WGS sequence"/>
</dbReference>
<reference evidence="2" key="1">
    <citation type="journal article" date="2020" name="Stud. Mycol.">
        <title>101 Dothideomycetes genomes: a test case for predicting lifestyles and emergence of pathogens.</title>
        <authorList>
            <person name="Haridas S."/>
            <person name="Albert R."/>
            <person name="Binder M."/>
            <person name="Bloem J."/>
            <person name="Labutti K."/>
            <person name="Salamov A."/>
            <person name="Andreopoulos B."/>
            <person name="Baker S."/>
            <person name="Barry K."/>
            <person name="Bills G."/>
            <person name="Bluhm B."/>
            <person name="Cannon C."/>
            <person name="Castanera R."/>
            <person name="Culley D."/>
            <person name="Daum C."/>
            <person name="Ezra D."/>
            <person name="Gonzalez J."/>
            <person name="Henrissat B."/>
            <person name="Kuo A."/>
            <person name="Liang C."/>
            <person name="Lipzen A."/>
            <person name="Lutzoni F."/>
            <person name="Magnuson J."/>
            <person name="Mondo S."/>
            <person name="Nolan M."/>
            <person name="Ohm R."/>
            <person name="Pangilinan J."/>
            <person name="Park H.-J."/>
            <person name="Ramirez L."/>
            <person name="Alfaro M."/>
            <person name="Sun H."/>
            <person name="Tritt A."/>
            <person name="Yoshinaga Y."/>
            <person name="Zwiers L.-H."/>
            <person name="Turgeon B."/>
            <person name="Goodwin S."/>
            <person name="Spatafora J."/>
            <person name="Crous P."/>
            <person name="Grigoriev I."/>
        </authorList>
    </citation>
    <scope>NUCLEOTIDE SEQUENCE</scope>
    <source>
        <strain evidence="2">Tuck. ex Michener</strain>
    </source>
</reference>
<dbReference type="EMBL" id="ML991773">
    <property type="protein sequence ID" value="KAF2239101.1"/>
    <property type="molecule type" value="Genomic_DNA"/>
</dbReference>
<proteinExistence type="predicted"/>
<gene>
    <name evidence="2" type="ORF">EV356DRAFT_502051</name>
</gene>
<accession>A0A6A6HM79</accession>
<dbReference type="OrthoDB" id="1937642at2759"/>
<feature type="transmembrane region" description="Helical" evidence="1">
    <location>
        <begin position="264"/>
        <end position="282"/>
    </location>
</feature>
<sequence length="469" mass="52176">MLETTADELRGQWKNPSGVLSLLLLIGGDIVQKAIAQTAGYTLRLPSRRQRNSVQPLTNASGPSIRLATIPLTPVAFSFGWVAFGFSQLQSAVGDRRLLPTPEKSAIVVNCANGFQRKNESWVIDRLLRDHEICNPVDEKADSLRIDIFELGPLRKLVPDHVWWMGWLTMLAEIALAIPPWVLHGDWGTMMVVLCGNTLAFITCFLPQWRAEKWAGGTLDANNVICITRGNGRKHIMVLIGSPGSPDLETFATAKGPVRPETPFATVILAALWVCLLLSVSALQANAWYLLGAGGLGMLQNVYAAGATRRSCTTGLQLKVFERMPTITGKSVEFQDDPNPNVDLEEALRDVLPLSNWINEQGATPKDIPTWLESMDKNDGAPAWLEPVRNTQNVVRTHGALKELEKWVPGAGLAMLQIYFPTRIEYEDGNVRDNINKKFWKRASHTRRVRRQAEQARRKIEQCEGTKFV</sequence>
<keyword evidence="1" id="KW-1133">Transmembrane helix</keyword>
<dbReference type="AlphaFoldDB" id="A0A6A6HM79"/>
<name>A0A6A6HM79_VIRVR</name>
<organism evidence="2 3">
    <name type="scientific">Viridothelium virens</name>
    <name type="common">Speckled blister lichen</name>
    <name type="synonym">Trypethelium virens</name>
    <dbReference type="NCBI Taxonomy" id="1048519"/>
    <lineage>
        <taxon>Eukaryota</taxon>
        <taxon>Fungi</taxon>
        <taxon>Dikarya</taxon>
        <taxon>Ascomycota</taxon>
        <taxon>Pezizomycotina</taxon>
        <taxon>Dothideomycetes</taxon>
        <taxon>Dothideomycetes incertae sedis</taxon>
        <taxon>Trypetheliales</taxon>
        <taxon>Trypetheliaceae</taxon>
        <taxon>Viridothelium</taxon>
    </lineage>
</organism>
<evidence type="ECO:0000256" key="1">
    <source>
        <dbReference type="SAM" id="Phobius"/>
    </source>
</evidence>